<feature type="region of interest" description="Disordered" evidence="1">
    <location>
        <begin position="1"/>
        <end position="21"/>
    </location>
</feature>
<dbReference type="AlphaFoldDB" id="A0A7X0Y2Q7"/>
<evidence type="ECO:0000313" key="3">
    <source>
        <dbReference type="Proteomes" id="UP000535908"/>
    </source>
</evidence>
<organism evidence="2 3">
    <name type="scientific">Listeria grandensis</name>
    <dbReference type="NCBI Taxonomy" id="1494963"/>
    <lineage>
        <taxon>Bacteria</taxon>
        <taxon>Bacillati</taxon>
        <taxon>Bacillota</taxon>
        <taxon>Bacilli</taxon>
        <taxon>Bacillales</taxon>
        <taxon>Listeriaceae</taxon>
        <taxon>Listeria</taxon>
    </lineage>
</organism>
<dbReference type="RefSeq" id="WP_185525465.1">
    <property type="nucleotide sequence ID" value="NZ_JAARWN010000001.1"/>
</dbReference>
<evidence type="ECO:0000313" key="2">
    <source>
        <dbReference type="EMBL" id="MBC1935327.1"/>
    </source>
</evidence>
<dbReference type="EMBL" id="JAARWN010000001">
    <property type="protein sequence ID" value="MBC1935327.1"/>
    <property type="molecule type" value="Genomic_DNA"/>
</dbReference>
<evidence type="ECO:0000256" key="1">
    <source>
        <dbReference type="SAM" id="MobiDB-lite"/>
    </source>
</evidence>
<comment type="caution">
    <text evidence="2">The sequence shown here is derived from an EMBL/GenBank/DDBJ whole genome shotgun (WGS) entry which is preliminary data.</text>
</comment>
<protein>
    <submittedName>
        <fullName evidence="2">Ribonuclease P</fullName>
    </submittedName>
</protein>
<dbReference type="Proteomes" id="UP000535908">
    <property type="component" value="Unassembled WGS sequence"/>
</dbReference>
<proteinExistence type="predicted"/>
<gene>
    <name evidence="2" type="ORF">HCA69_03050</name>
</gene>
<name>A0A7X0Y2Q7_9LIST</name>
<sequence>MDKDSHLIEASLRTNKRRQEEEEEKVFQLRQKLQGQQWLEEDLKHIHKQEMQLLDLLRQGWQGAEARGFHNYLEEQQQVDSSNWKKGMRQQEEEIEDSIQKSKMQLLDFQIEQQELQTRWLK</sequence>
<reference evidence="2 3" key="1">
    <citation type="submission" date="2020-03" db="EMBL/GenBank/DDBJ databases">
        <title>Soil Listeria distribution.</title>
        <authorList>
            <person name="Liao J."/>
            <person name="Wiedmann M."/>
        </authorList>
    </citation>
    <scope>NUCLEOTIDE SEQUENCE [LARGE SCALE GENOMIC DNA]</scope>
    <source>
        <strain evidence="2 3">FSL L7-0741</strain>
    </source>
</reference>
<accession>A0A7X0Y2Q7</accession>